<proteinExistence type="predicted"/>
<organism evidence="1 2">
    <name type="scientific">Apiospora rasikravindrae</name>
    <dbReference type="NCBI Taxonomy" id="990691"/>
    <lineage>
        <taxon>Eukaryota</taxon>
        <taxon>Fungi</taxon>
        <taxon>Dikarya</taxon>
        <taxon>Ascomycota</taxon>
        <taxon>Pezizomycotina</taxon>
        <taxon>Sordariomycetes</taxon>
        <taxon>Xylariomycetidae</taxon>
        <taxon>Amphisphaeriales</taxon>
        <taxon>Apiosporaceae</taxon>
        <taxon>Apiospora</taxon>
    </lineage>
</organism>
<evidence type="ECO:0000313" key="1">
    <source>
        <dbReference type="EMBL" id="KAK8017709.1"/>
    </source>
</evidence>
<reference evidence="1 2" key="1">
    <citation type="submission" date="2023-01" db="EMBL/GenBank/DDBJ databases">
        <title>Analysis of 21 Apiospora genomes using comparative genomics revels a genus with tremendous synthesis potential of carbohydrate active enzymes and secondary metabolites.</title>
        <authorList>
            <person name="Sorensen T."/>
        </authorList>
    </citation>
    <scope>NUCLEOTIDE SEQUENCE [LARGE SCALE GENOMIC DNA]</scope>
    <source>
        <strain evidence="1 2">CBS 33761</strain>
    </source>
</reference>
<comment type="caution">
    <text evidence="1">The sequence shown here is derived from an EMBL/GenBank/DDBJ whole genome shotgun (WGS) entry which is preliminary data.</text>
</comment>
<sequence length="374" mass="39477">MLSSAWMTLSTSPESTAWLSKIEVASGFRTRRTLVALDWARPTLSQIALSIWIVMALFRLRHVNQQDAGPERLHHEQPPLPEPLLAVELGAQRVPHGLVQRRPVAVDPPQDVVDDEGRLAPADVRHGVLVVPGLADPDVFAVQSDQGHPAADRVDVDSRVQLADGRVGHLQVGVGGQLRRGCFWLGAGVTKRLLGGGPHCHFGLEVLQVVVSTGLRVEVLRDRGVAGDSGVAETVGAIAAAAARLDLRDTDSGDGKLVEAGVSTNEVAGVDCAMGSLLPDAEEYETGDRSCSQISEVVDVLRDRSSAMLILSILTSCRSHWLGLGSDWSLAEAVASCSIGNNPEPCGIPGRGPNASRPAETDSGEAVLVISVGD</sequence>
<gene>
    <name evidence="1" type="ORF">PG993_014035</name>
</gene>
<protein>
    <submittedName>
        <fullName evidence="1">Uncharacterized protein</fullName>
    </submittedName>
</protein>
<name>A0ABR1RRW7_9PEZI</name>
<dbReference type="EMBL" id="JAQQWK010000013">
    <property type="protein sequence ID" value="KAK8017709.1"/>
    <property type="molecule type" value="Genomic_DNA"/>
</dbReference>
<accession>A0ABR1RRW7</accession>
<evidence type="ECO:0000313" key="2">
    <source>
        <dbReference type="Proteomes" id="UP001444661"/>
    </source>
</evidence>
<dbReference type="Proteomes" id="UP001444661">
    <property type="component" value="Unassembled WGS sequence"/>
</dbReference>
<keyword evidence="2" id="KW-1185">Reference proteome</keyword>